<dbReference type="EMBL" id="JAPMSZ010000005">
    <property type="protein sequence ID" value="KAJ5102097.1"/>
    <property type="molecule type" value="Genomic_DNA"/>
</dbReference>
<evidence type="ECO:0000313" key="2">
    <source>
        <dbReference type="Proteomes" id="UP001141434"/>
    </source>
</evidence>
<reference evidence="1" key="1">
    <citation type="submission" date="2022-11" db="EMBL/GenBank/DDBJ databases">
        <authorList>
            <person name="Petersen C."/>
        </authorList>
    </citation>
    <scope>NUCLEOTIDE SEQUENCE</scope>
    <source>
        <strain evidence="1">IBT 34128</strain>
    </source>
</reference>
<proteinExistence type="predicted"/>
<dbReference type="GeneID" id="81394069"/>
<dbReference type="AlphaFoldDB" id="A0A9W9FLC0"/>
<name>A0A9W9FLC0_9EURO</name>
<sequence length="245" mass="28589">MEFYRQQEDLDISEWILFTGVDPQAFNRDFLNSDDKTIQRSWSSYDKTQQLLLAIMPASSPHEAAKTAFDHQLRDALTPLGLHKSIRYIESTTRVGENGAKRPDHQFLPKRRPKGRTDEWPCLVLEVGFSESPSKLVKDVRFWLHQSKGDVKTVITLKIDRSTPSIVFEKWEIDEDCGRKKRNQVLTVKKGENKHIHVQPPNEPLTIEFEKLFLRPPTIPGETDIQFDNEKLREIAEEIWYEQGF</sequence>
<organism evidence="1 2">
    <name type="scientific">Penicillium alfredii</name>
    <dbReference type="NCBI Taxonomy" id="1506179"/>
    <lineage>
        <taxon>Eukaryota</taxon>
        <taxon>Fungi</taxon>
        <taxon>Dikarya</taxon>
        <taxon>Ascomycota</taxon>
        <taxon>Pezizomycotina</taxon>
        <taxon>Eurotiomycetes</taxon>
        <taxon>Eurotiomycetidae</taxon>
        <taxon>Eurotiales</taxon>
        <taxon>Aspergillaceae</taxon>
        <taxon>Penicillium</taxon>
    </lineage>
</organism>
<dbReference type="Proteomes" id="UP001141434">
    <property type="component" value="Unassembled WGS sequence"/>
</dbReference>
<protein>
    <recommendedName>
        <fullName evidence="3">Restriction endonuclease domain-containing protein</fullName>
    </recommendedName>
</protein>
<evidence type="ECO:0000313" key="1">
    <source>
        <dbReference type="EMBL" id="KAJ5102097.1"/>
    </source>
</evidence>
<reference evidence="1" key="2">
    <citation type="journal article" date="2023" name="IMA Fungus">
        <title>Comparative genomic study of the Penicillium genus elucidates a diverse pangenome and 15 lateral gene transfer events.</title>
        <authorList>
            <person name="Petersen C."/>
            <person name="Sorensen T."/>
            <person name="Nielsen M.R."/>
            <person name="Sondergaard T.E."/>
            <person name="Sorensen J.L."/>
            <person name="Fitzpatrick D.A."/>
            <person name="Frisvad J.C."/>
            <person name="Nielsen K.L."/>
        </authorList>
    </citation>
    <scope>NUCLEOTIDE SEQUENCE</scope>
    <source>
        <strain evidence="1">IBT 34128</strain>
    </source>
</reference>
<gene>
    <name evidence="1" type="ORF">NUU61_004319</name>
</gene>
<dbReference type="RefSeq" id="XP_056512928.1">
    <property type="nucleotide sequence ID" value="XM_056654901.1"/>
</dbReference>
<comment type="caution">
    <text evidence="1">The sequence shown here is derived from an EMBL/GenBank/DDBJ whole genome shotgun (WGS) entry which is preliminary data.</text>
</comment>
<evidence type="ECO:0008006" key="3">
    <source>
        <dbReference type="Google" id="ProtNLM"/>
    </source>
</evidence>
<dbReference type="OrthoDB" id="76567at2759"/>
<keyword evidence="2" id="KW-1185">Reference proteome</keyword>
<accession>A0A9W9FLC0</accession>